<organism evidence="5 6">
    <name type="scientific">Bonamia ostreae</name>
    <dbReference type="NCBI Taxonomy" id="126728"/>
    <lineage>
        <taxon>Eukaryota</taxon>
        <taxon>Sar</taxon>
        <taxon>Rhizaria</taxon>
        <taxon>Endomyxa</taxon>
        <taxon>Ascetosporea</taxon>
        <taxon>Haplosporida</taxon>
        <taxon>Bonamia</taxon>
    </lineage>
</organism>
<sequence>MDKKLPKKYNILGDCLILPKNSNFNPEKILEKTKIKKIAIKQNIANNIRRSSQTKLIFGDSSEVVHKENGIFYNFDIEKTMFCTGNLTEKIRVTKLCHPFEVVADLYAGIGYFTLPFLVKSKVAKVFAFEINPRNLELNKIEKNRCVIVEGDNRITVKKTFYGIADRVNLGLLPSSKDGWISAINLIKEEGGTLHIHENVLISEKM</sequence>
<evidence type="ECO:0000259" key="4">
    <source>
        <dbReference type="PROSITE" id="PS51684"/>
    </source>
</evidence>
<evidence type="ECO:0000256" key="2">
    <source>
        <dbReference type="ARBA" id="ARBA00022691"/>
    </source>
</evidence>
<feature type="non-terminal residue" evidence="5">
    <location>
        <position position="206"/>
    </location>
</feature>
<dbReference type="InterPro" id="IPR056743">
    <property type="entry name" value="TRM5-TYW2-like_MTfase"/>
</dbReference>
<name>A0ABV2AQX2_9EUKA</name>
<evidence type="ECO:0000256" key="1">
    <source>
        <dbReference type="ARBA" id="ARBA00022679"/>
    </source>
</evidence>
<comment type="caution">
    <text evidence="5">The sequence shown here is derived from an EMBL/GenBank/DDBJ whole genome shotgun (WGS) entry which is preliminary data.</text>
</comment>
<dbReference type="Pfam" id="PF02475">
    <property type="entry name" value="TRM5-TYW2_MTfase"/>
    <property type="match status" value="1"/>
</dbReference>
<dbReference type="Gene3D" id="3.40.50.150">
    <property type="entry name" value="Vaccinia Virus protein VP39"/>
    <property type="match status" value="1"/>
</dbReference>
<keyword evidence="6" id="KW-1185">Reference proteome</keyword>
<gene>
    <name evidence="5" type="ORF">MHBO_003585</name>
</gene>
<feature type="domain" description="SAM-dependent methyltransferase TRM5/TYW2-type" evidence="4">
    <location>
        <begin position="9"/>
        <end position="206"/>
    </location>
</feature>
<protein>
    <recommendedName>
        <fullName evidence="4">SAM-dependent methyltransferase TRM5/TYW2-type domain-containing protein</fullName>
    </recommendedName>
</protein>
<dbReference type="EMBL" id="JBDODL010002168">
    <property type="protein sequence ID" value="MES1922066.1"/>
    <property type="molecule type" value="Genomic_DNA"/>
</dbReference>
<evidence type="ECO:0000313" key="6">
    <source>
        <dbReference type="Proteomes" id="UP001439008"/>
    </source>
</evidence>
<dbReference type="SUPFAM" id="SSF53335">
    <property type="entry name" value="S-adenosyl-L-methionine-dependent methyltransferases"/>
    <property type="match status" value="1"/>
</dbReference>
<accession>A0ABV2AQX2</accession>
<dbReference type="CDD" id="cd02440">
    <property type="entry name" value="AdoMet_MTases"/>
    <property type="match status" value="1"/>
</dbReference>
<keyword evidence="2" id="KW-0949">S-adenosyl-L-methionine</keyword>
<evidence type="ECO:0000313" key="5">
    <source>
        <dbReference type="EMBL" id="MES1922066.1"/>
    </source>
</evidence>
<keyword evidence="1" id="KW-0808">Transferase</keyword>
<proteinExistence type="predicted"/>
<dbReference type="InterPro" id="IPR029063">
    <property type="entry name" value="SAM-dependent_MTases_sf"/>
</dbReference>
<dbReference type="PANTHER" id="PTHR23245:SF31">
    <property type="entry name" value="TRNA WYBUTOSINE-SYNTHESIZING PROTEIN 3 HOMOLOG"/>
    <property type="match status" value="1"/>
</dbReference>
<keyword evidence="3" id="KW-0819">tRNA processing</keyword>
<dbReference type="PANTHER" id="PTHR23245">
    <property type="entry name" value="TRNA METHYLTRANSFERASE"/>
    <property type="match status" value="1"/>
</dbReference>
<evidence type="ECO:0000256" key="3">
    <source>
        <dbReference type="ARBA" id="ARBA00022694"/>
    </source>
</evidence>
<dbReference type="PROSITE" id="PS51684">
    <property type="entry name" value="SAM_MT_TRM5_TYW2"/>
    <property type="match status" value="1"/>
</dbReference>
<dbReference type="InterPro" id="IPR030382">
    <property type="entry name" value="MeTrfase_TRM5/TYW2"/>
</dbReference>
<dbReference type="Proteomes" id="UP001439008">
    <property type="component" value="Unassembled WGS sequence"/>
</dbReference>
<reference evidence="5 6" key="1">
    <citation type="journal article" date="2024" name="BMC Biol.">
        <title>Comparative genomics of Ascetosporea gives new insight into the evolutionary basis for animal parasitism in Rhizaria.</title>
        <authorList>
            <person name="Hiltunen Thoren M."/>
            <person name="Onut-Brannstrom I."/>
            <person name="Alfjorden A."/>
            <person name="Peckova H."/>
            <person name="Swords F."/>
            <person name="Hooper C."/>
            <person name="Holzer A.S."/>
            <person name="Bass D."/>
            <person name="Burki F."/>
        </authorList>
    </citation>
    <scope>NUCLEOTIDE SEQUENCE [LARGE SCALE GENOMIC DNA]</scope>
    <source>
        <strain evidence="5">20-A016</strain>
    </source>
</reference>